<dbReference type="GO" id="GO:0061630">
    <property type="term" value="F:ubiquitin protein ligase activity"/>
    <property type="evidence" value="ECO:0007669"/>
    <property type="project" value="TreeGrafter"/>
</dbReference>
<dbReference type="GO" id="GO:0000209">
    <property type="term" value="P:protein polyubiquitination"/>
    <property type="evidence" value="ECO:0007669"/>
    <property type="project" value="TreeGrafter"/>
</dbReference>
<feature type="region of interest" description="Disordered" evidence="2">
    <location>
        <begin position="1"/>
        <end position="60"/>
    </location>
</feature>
<dbReference type="AlphaFoldDB" id="A0AAX4JS17"/>
<dbReference type="PANTHER" id="PTHR31531:SF2">
    <property type="entry name" value="E3 UBIQUITIN-PROTEIN LIGASE E3D"/>
    <property type="match status" value="1"/>
</dbReference>
<dbReference type="RefSeq" id="XP_066074456.1">
    <property type="nucleotide sequence ID" value="XM_066218359.1"/>
</dbReference>
<dbReference type="Pfam" id="PF09814">
    <property type="entry name" value="HECT_2"/>
    <property type="match status" value="1"/>
</dbReference>
<keyword evidence="4" id="KW-1185">Reference proteome</keyword>
<accession>A0AAX4JS17</accession>
<dbReference type="Proteomes" id="UP001355207">
    <property type="component" value="Chromosome 3"/>
</dbReference>
<evidence type="ECO:0000256" key="2">
    <source>
        <dbReference type="SAM" id="MobiDB-lite"/>
    </source>
</evidence>
<protein>
    <submittedName>
        <fullName evidence="3">Uncharacterized protein</fullName>
    </submittedName>
</protein>
<organism evidence="3 4">
    <name type="scientific">Kwoniella dendrophila CBS 6074</name>
    <dbReference type="NCBI Taxonomy" id="1295534"/>
    <lineage>
        <taxon>Eukaryota</taxon>
        <taxon>Fungi</taxon>
        <taxon>Dikarya</taxon>
        <taxon>Basidiomycota</taxon>
        <taxon>Agaricomycotina</taxon>
        <taxon>Tremellomycetes</taxon>
        <taxon>Tremellales</taxon>
        <taxon>Cryptococcaceae</taxon>
        <taxon>Kwoniella</taxon>
    </lineage>
</organism>
<dbReference type="GO" id="GO:0006513">
    <property type="term" value="P:protein monoubiquitination"/>
    <property type="evidence" value="ECO:0007669"/>
    <property type="project" value="TreeGrafter"/>
</dbReference>
<dbReference type="GeneID" id="91093257"/>
<proteinExistence type="predicted"/>
<dbReference type="InterPro" id="IPR019193">
    <property type="entry name" value="UBQ-conj_enz_E2-bd_prot"/>
</dbReference>
<reference evidence="3 4" key="1">
    <citation type="submission" date="2024-01" db="EMBL/GenBank/DDBJ databases">
        <title>Comparative genomics of Cryptococcus and Kwoniella reveals pathogenesis evolution and contrasting modes of karyotype evolution via chromosome fusion or intercentromeric recombination.</title>
        <authorList>
            <person name="Coelho M.A."/>
            <person name="David-Palma M."/>
            <person name="Shea T."/>
            <person name="Bowers K."/>
            <person name="McGinley-Smith S."/>
            <person name="Mohammad A.W."/>
            <person name="Gnirke A."/>
            <person name="Yurkov A.M."/>
            <person name="Nowrousian M."/>
            <person name="Sun S."/>
            <person name="Cuomo C.A."/>
            <person name="Heitman J."/>
        </authorList>
    </citation>
    <scope>NUCLEOTIDE SEQUENCE [LARGE SCALE GENOMIC DNA]</scope>
    <source>
        <strain evidence="3 4">CBS 6074</strain>
    </source>
</reference>
<dbReference type="GO" id="GO:0031624">
    <property type="term" value="F:ubiquitin conjugating enzyme binding"/>
    <property type="evidence" value="ECO:0007669"/>
    <property type="project" value="TreeGrafter"/>
</dbReference>
<feature type="compositionally biased region" description="Basic and acidic residues" evidence="2">
    <location>
        <begin position="266"/>
        <end position="279"/>
    </location>
</feature>
<gene>
    <name evidence="3" type="ORF">L201_002585</name>
</gene>
<sequence length="1055" mass="117254">MEAIRPSPPKVVSQQHFQDDIDVLPPPPEPFPSEQAVGTSTSSSASISRTKNESSNSKQKTYVRAHLSSVQQSCINALSSLLPSSESKVDNVSRVGNQPSSENKQLVTALTDLLEVTYELDDLLPPSTNITPSTVHTDSFPNLEENHDNQTQTSFNALTYLLEELQQARLQDDAEYLDGNESQKDLENSSPIGNASSSGLHPAINAVREELAWQRLDSLSTAIISLSKTKNDSTFLQRSRESIKSSITDNGLPPSYEQHVTAHSTSFEDHNKLKEKGELQNEDDNASILPSYDDSHSLAPESQGPTKQTQENDELSFAAEPTGNREKMLMELDSLTSAIERLSSVSPRLHHDQRVALRNNKTSLSKTDQTLGENSSRIGNKLLSKEDKIRLERQKMKELEEIWDKIERAHGKRRIKVEDGQRAEGGEGWENRSRERFINRIVDQAEASRLESQDSVMGDVDAELARARELRNRDHFLRDLIDQSEERRLDDQDASEPTTSRKASLIEDIMDYSTSGRLKNQDFILPTPRNGPNGEKIEDPLELVTVQDFLSSQNPSRRESVIGDALHGESSEGMARSRSNSVGGSGKKSTSGRNTPTAFKKVAGMLRRGSGPQGLKSSNGLDINNIAFVAEHQENLRSVQITLHGIGVSSNLELQVETTNTDSEEAIITSKKDPTISTRIALPVPVQPGQSVFFTPQSLHLEAKLNAQPIPPAAVSLLPAYPLSAPDLRNTKAKSLCCTSCERELSTLPFNDNIDSLYKDLPSEHWSEMMEIWMCHNDPSFTAQLAEQTKIGFWPKDGSVLVGASYLLIGKERVNWNNINVDITSGEQDDAWNVITCICGEVLGKQRSQDAKAGAGTVRFSKWAIALSKEADMGDHLELVRFPLSVFVVSDMLELSQAHASHRFIVSDEESGNKRIYIWLFNQSVKMSYTRPTESSPLHSPLRISVNPREPDDTNTRRSSVASTIGDKRNTISSNQNYNQRNLRAAKVMYKVVENNNENDLDKLPGFGIGNQIETLSYPTNICDRLVTTLKESSTIWPINKRSMGLFDIGFLERL</sequence>
<dbReference type="GO" id="GO:0005829">
    <property type="term" value="C:cytosol"/>
    <property type="evidence" value="ECO:0007669"/>
    <property type="project" value="TreeGrafter"/>
</dbReference>
<feature type="region of interest" description="Disordered" evidence="2">
    <location>
        <begin position="930"/>
        <end position="978"/>
    </location>
</feature>
<name>A0AAX4JS17_9TREE</name>
<feature type="coiled-coil region" evidence="1">
    <location>
        <begin position="382"/>
        <end position="409"/>
    </location>
</feature>
<evidence type="ECO:0000256" key="1">
    <source>
        <dbReference type="SAM" id="Coils"/>
    </source>
</evidence>
<dbReference type="GO" id="GO:0005634">
    <property type="term" value="C:nucleus"/>
    <property type="evidence" value="ECO:0007669"/>
    <property type="project" value="TreeGrafter"/>
</dbReference>
<evidence type="ECO:0000313" key="3">
    <source>
        <dbReference type="EMBL" id="WWC87693.1"/>
    </source>
</evidence>
<feature type="region of interest" description="Disordered" evidence="2">
    <location>
        <begin position="242"/>
        <end position="325"/>
    </location>
</feature>
<dbReference type="PANTHER" id="PTHR31531">
    <property type="entry name" value="E3 UBIQUITIN-PROTEIN LIGASE E3D FAMILY MEMBER"/>
    <property type="match status" value="1"/>
</dbReference>
<dbReference type="EMBL" id="CP144100">
    <property type="protein sequence ID" value="WWC87693.1"/>
    <property type="molecule type" value="Genomic_DNA"/>
</dbReference>
<feature type="region of interest" description="Disordered" evidence="2">
    <location>
        <begin position="552"/>
        <end position="596"/>
    </location>
</feature>
<feature type="compositionally biased region" description="Basic and acidic residues" evidence="2">
    <location>
        <begin position="556"/>
        <end position="570"/>
    </location>
</feature>
<dbReference type="GO" id="GO:0030332">
    <property type="term" value="F:cyclin binding"/>
    <property type="evidence" value="ECO:0007669"/>
    <property type="project" value="TreeGrafter"/>
</dbReference>
<dbReference type="GO" id="GO:0051865">
    <property type="term" value="P:protein autoubiquitination"/>
    <property type="evidence" value="ECO:0007669"/>
    <property type="project" value="TreeGrafter"/>
</dbReference>
<dbReference type="GO" id="GO:0000151">
    <property type="term" value="C:ubiquitin ligase complex"/>
    <property type="evidence" value="ECO:0007669"/>
    <property type="project" value="TreeGrafter"/>
</dbReference>
<feature type="compositionally biased region" description="Low complexity" evidence="2">
    <location>
        <begin position="577"/>
        <end position="595"/>
    </location>
</feature>
<dbReference type="GO" id="GO:0043161">
    <property type="term" value="P:proteasome-mediated ubiquitin-dependent protein catabolic process"/>
    <property type="evidence" value="ECO:0007669"/>
    <property type="project" value="TreeGrafter"/>
</dbReference>
<evidence type="ECO:0000313" key="4">
    <source>
        <dbReference type="Proteomes" id="UP001355207"/>
    </source>
</evidence>
<feature type="compositionally biased region" description="Low complexity" evidence="2">
    <location>
        <begin position="39"/>
        <end position="49"/>
    </location>
</feature>
<keyword evidence="1" id="KW-0175">Coiled coil</keyword>